<protein>
    <recommendedName>
        <fullName evidence="1">PD-(D/E)XK endonuclease-like domain-containing protein</fullName>
    </recommendedName>
</protein>
<feature type="non-terminal residue" evidence="2">
    <location>
        <position position="1"/>
    </location>
</feature>
<organism evidence="2">
    <name type="scientific">marine sediment metagenome</name>
    <dbReference type="NCBI Taxonomy" id="412755"/>
    <lineage>
        <taxon>unclassified sequences</taxon>
        <taxon>metagenomes</taxon>
        <taxon>ecological metagenomes</taxon>
    </lineage>
</organism>
<evidence type="ECO:0000259" key="1">
    <source>
        <dbReference type="Pfam" id="PF12705"/>
    </source>
</evidence>
<feature type="domain" description="PD-(D/E)XK endonuclease-like" evidence="1">
    <location>
        <begin position="37"/>
        <end position="219"/>
    </location>
</feature>
<dbReference type="Gene3D" id="3.90.320.10">
    <property type="match status" value="1"/>
</dbReference>
<gene>
    <name evidence="2" type="ORF">LCGC14_1565070</name>
</gene>
<sequence length="259" mass="30205">VTDDDIAHAYMFFMETYRENHASEDDHLNNPKNPETAKIALKAYAQEYDEGDSEEEILHTETAGTVMVDAGRFLHFKMDLIKRDDRGIAPRDYKTASQNSRQWLEQWELKLQMGTYTHAAMCLFPNEHVWGLEVRGIFLYKTVQQTRKYGKVDFVDVPVRKDRAMMEVWRSNVIEWMDMIDVDMDALINCSPDDPTLRAFPMNTESCTKFSGCPYLDFCGVWPNPLSRCHEVPLDYEVQWWDPTQEDGRDVPTKVEVTL</sequence>
<name>A0A0F9L295_9ZZZZ</name>
<dbReference type="EMBL" id="LAZR01012132">
    <property type="protein sequence ID" value="KKM34719.1"/>
    <property type="molecule type" value="Genomic_DNA"/>
</dbReference>
<comment type="caution">
    <text evidence="2">The sequence shown here is derived from an EMBL/GenBank/DDBJ whole genome shotgun (WGS) entry which is preliminary data.</text>
</comment>
<accession>A0A0F9L295</accession>
<dbReference type="Pfam" id="PF12705">
    <property type="entry name" value="PDDEXK_1"/>
    <property type="match status" value="1"/>
</dbReference>
<evidence type="ECO:0000313" key="2">
    <source>
        <dbReference type="EMBL" id="KKM34719.1"/>
    </source>
</evidence>
<dbReference type="AlphaFoldDB" id="A0A0F9L295"/>
<dbReference type="InterPro" id="IPR038726">
    <property type="entry name" value="PDDEXK_AddAB-type"/>
</dbReference>
<reference evidence="2" key="1">
    <citation type="journal article" date="2015" name="Nature">
        <title>Complex archaea that bridge the gap between prokaryotes and eukaryotes.</title>
        <authorList>
            <person name="Spang A."/>
            <person name="Saw J.H."/>
            <person name="Jorgensen S.L."/>
            <person name="Zaremba-Niedzwiedzka K."/>
            <person name="Martijn J."/>
            <person name="Lind A.E."/>
            <person name="van Eijk R."/>
            <person name="Schleper C."/>
            <person name="Guy L."/>
            <person name="Ettema T.J."/>
        </authorList>
    </citation>
    <scope>NUCLEOTIDE SEQUENCE</scope>
</reference>
<proteinExistence type="predicted"/>
<dbReference type="InterPro" id="IPR011604">
    <property type="entry name" value="PDDEXK-like_dom_sf"/>
</dbReference>